<evidence type="ECO:0000313" key="4">
    <source>
        <dbReference type="EMBL" id="KAK7030659.1"/>
    </source>
</evidence>
<name>A0AAW0BZD5_9AGAR</name>
<dbReference type="PANTHER" id="PTHR48051:SF1">
    <property type="entry name" value="RAS SUPPRESSOR PROTEIN 1"/>
    <property type="match status" value="1"/>
</dbReference>
<organism evidence="4 5">
    <name type="scientific">Favolaschia claudopus</name>
    <dbReference type="NCBI Taxonomy" id="2862362"/>
    <lineage>
        <taxon>Eukaryota</taxon>
        <taxon>Fungi</taxon>
        <taxon>Dikarya</taxon>
        <taxon>Basidiomycota</taxon>
        <taxon>Agaricomycotina</taxon>
        <taxon>Agaricomycetes</taxon>
        <taxon>Agaricomycetidae</taxon>
        <taxon>Agaricales</taxon>
        <taxon>Marasmiineae</taxon>
        <taxon>Mycenaceae</taxon>
        <taxon>Favolaschia</taxon>
    </lineage>
</organism>
<dbReference type="GO" id="GO:0005737">
    <property type="term" value="C:cytoplasm"/>
    <property type="evidence" value="ECO:0007669"/>
    <property type="project" value="TreeGrafter"/>
</dbReference>
<evidence type="ECO:0000313" key="5">
    <source>
        <dbReference type="Proteomes" id="UP001362999"/>
    </source>
</evidence>
<gene>
    <name evidence="4" type="ORF">R3P38DRAFT_2929767</name>
</gene>
<accession>A0AAW0BZD5</accession>
<reference evidence="4 5" key="1">
    <citation type="journal article" date="2024" name="J Genomics">
        <title>Draft genome sequencing and assembly of Favolaschia claudopus CIRM-BRFM 2984 isolated from oak limbs.</title>
        <authorList>
            <person name="Navarro D."/>
            <person name="Drula E."/>
            <person name="Chaduli D."/>
            <person name="Cazenave R."/>
            <person name="Ahrendt S."/>
            <person name="Wang J."/>
            <person name="Lipzen A."/>
            <person name="Daum C."/>
            <person name="Barry K."/>
            <person name="Grigoriev I.V."/>
            <person name="Favel A."/>
            <person name="Rosso M.N."/>
            <person name="Martin F."/>
        </authorList>
    </citation>
    <scope>NUCLEOTIDE SEQUENCE [LARGE SCALE GENOMIC DNA]</scope>
    <source>
        <strain evidence="4 5">CIRM-BRFM 2984</strain>
    </source>
</reference>
<dbReference type="EMBL" id="JAWWNJ010000025">
    <property type="protein sequence ID" value="KAK7030659.1"/>
    <property type="molecule type" value="Genomic_DNA"/>
</dbReference>
<dbReference type="InterPro" id="IPR001611">
    <property type="entry name" value="Leu-rich_rpt"/>
</dbReference>
<dbReference type="Pfam" id="PF13855">
    <property type="entry name" value="LRR_8"/>
    <property type="match status" value="1"/>
</dbReference>
<evidence type="ECO:0000256" key="3">
    <source>
        <dbReference type="SAM" id="MobiDB-lite"/>
    </source>
</evidence>
<dbReference type="Gene3D" id="3.80.10.10">
    <property type="entry name" value="Ribonuclease Inhibitor"/>
    <property type="match status" value="1"/>
</dbReference>
<dbReference type="SUPFAM" id="SSF52075">
    <property type="entry name" value="Outer arm dynein light chain 1"/>
    <property type="match status" value="1"/>
</dbReference>
<keyword evidence="5" id="KW-1185">Reference proteome</keyword>
<dbReference type="Proteomes" id="UP001362999">
    <property type="component" value="Unassembled WGS sequence"/>
</dbReference>
<feature type="region of interest" description="Disordered" evidence="3">
    <location>
        <begin position="1"/>
        <end position="118"/>
    </location>
</feature>
<evidence type="ECO:0000256" key="2">
    <source>
        <dbReference type="ARBA" id="ARBA00022737"/>
    </source>
</evidence>
<comment type="caution">
    <text evidence="4">The sequence shown here is derived from an EMBL/GenBank/DDBJ whole genome shotgun (WGS) entry which is preliminary data.</text>
</comment>
<dbReference type="InterPro" id="IPR003591">
    <property type="entry name" value="Leu-rich_rpt_typical-subtyp"/>
</dbReference>
<feature type="region of interest" description="Disordered" evidence="3">
    <location>
        <begin position="290"/>
        <end position="314"/>
    </location>
</feature>
<dbReference type="SMART" id="SM00369">
    <property type="entry name" value="LRR_TYP"/>
    <property type="match status" value="2"/>
</dbReference>
<dbReference type="PANTHER" id="PTHR48051">
    <property type="match status" value="1"/>
</dbReference>
<evidence type="ECO:0000256" key="1">
    <source>
        <dbReference type="ARBA" id="ARBA00022614"/>
    </source>
</evidence>
<dbReference type="AlphaFoldDB" id="A0AAW0BZD5"/>
<sequence>MFDDHDAPWSSSSSPPSSPTAYVDSSPSPAPYHDEDASSDYGDVDSLRVSALQDPFAASAKSESWRVPDYEKGNKMRRQESPGSPSRVRSKKPRLLSPESSFGTLSSSPPLPRPTLPTKEDLEQDIWNRAIDRLYQVRNGTVDLSDSGVTSLSDHTIQELHGYFSLPDRGENLDSPSPAPLQFPSFSNFKRSYTAPAVLSRDRPGLQLHLSRCQISKLPIRFFALKQLTILVLRNNMLETLPPEISQLTNLLELNISGNQLAYLPSELFSMELINLWVFPGNKFIEKPDAEKSAVEPPAARSSSSNQLFPREKSRGRVAISDTVSTPSSRIPTLVELCFRVLFSTDVGAPTKRQILDSYYMLPLPDPDHIIPPLIRRTFHAIHRGSVVDHDTTLVEDEPPSLGVCPSPRHGDRQSVFLTPAEERFTWEAVVAGKEVGGYVPIRWRGCSSGCLDFLGGAEAGKKSPPLIQEELEVSDADPGGVVQQVQLNKDGFGEEDFDDDE</sequence>
<keyword evidence="2" id="KW-0677">Repeat</keyword>
<feature type="compositionally biased region" description="Basic and acidic residues" evidence="3">
    <location>
        <begin position="63"/>
        <end position="80"/>
    </location>
</feature>
<protein>
    <submittedName>
        <fullName evidence="4">Leucine-rich repeat-containing protein 10B</fullName>
    </submittedName>
</protein>
<dbReference type="InterPro" id="IPR050216">
    <property type="entry name" value="LRR_domain-containing"/>
</dbReference>
<proteinExistence type="predicted"/>
<dbReference type="InterPro" id="IPR032675">
    <property type="entry name" value="LRR_dom_sf"/>
</dbReference>
<keyword evidence="1" id="KW-0433">Leucine-rich repeat</keyword>